<name>A0A418LX50_9BACT</name>
<proteinExistence type="predicted"/>
<reference evidence="2 3" key="1">
    <citation type="submission" date="2018-08" db="EMBL/GenBank/DDBJ databases">
        <title>Fibrisoma montanum sp. nov., isolated from Danxia mountain soil.</title>
        <authorList>
            <person name="Huang Y."/>
        </authorList>
    </citation>
    <scope>NUCLEOTIDE SEQUENCE [LARGE SCALE GENOMIC DNA]</scope>
    <source>
        <strain evidence="2 3">HYT19</strain>
    </source>
</reference>
<keyword evidence="3" id="KW-1185">Reference proteome</keyword>
<comment type="caution">
    <text evidence="2">The sequence shown here is derived from an EMBL/GenBank/DDBJ whole genome shotgun (WGS) entry which is preliminary data.</text>
</comment>
<evidence type="ECO:0000313" key="3">
    <source>
        <dbReference type="Proteomes" id="UP000283523"/>
    </source>
</evidence>
<organism evidence="2 3">
    <name type="scientific">Fibrisoma montanum</name>
    <dbReference type="NCBI Taxonomy" id="2305895"/>
    <lineage>
        <taxon>Bacteria</taxon>
        <taxon>Pseudomonadati</taxon>
        <taxon>Bacteroidota</taxon>
        <taxon>Cytophagia</taxon>
        <taxon>Cytophagales</taxon>
        <taxon>Spirosomataceae</taxon>
        <taxon>Fibrisoma</taxon>
    </lineage>
</organism>
<dbReference type="RefSeq" id="WP_119671533.1">
    <property type="nucleotide sequence ID" value="NZ_QXED01000015.1"/>
</dbReference>
<evidence type="ECO:0000313" key="2">
    <source>
        <dbReference type="EMBL" id="RIV17801.1"/>
    </source>
</evidence>
<keyword evidence="1" id="KW-0732">Signal</keyword>
<evidence type="ECO:0008006" key="4">
    <source>
        <dbReference type="Google" id="ProtNLM"/>
    </source>
</evidence>
<protein>
    <recommendedName>
        <fullName evidence="4">Virulence factor</fullName>
    </recommendedName>
</protein>
<feature type="signal peptide" evidence="1">
    <location>
        <begin position="1"/>
        <end position="24"/>
    </location>
</feature>
<dbReference type="EMBL" id="QXED01000015">
    <property type="protein sequence ID" value="RIV17801.1"/>
    <property type="molecule type" value="Genomic_DNA"/>
</dbReference>
<evidence type="ECO:0000256" key="1">
    <source>
        <dbReference type="SAM" id="SignalP"/>
    </source>
</evidence>
<gene>
    <name evidence="2" type="ORF">DYU11_30445</name>
</gene>
<dbReference type="AlphaFoldDB" id="A0A418LX50"/>
<feature type="chain" id="PRO_5018988259" description="Virulence factor" evidence="1">
    <location>
        <begin position="25"/>
        <end position="87"/>
    </location>
</feature>
<dbReference type="Proteomes" id="UP000283523">
    <property type="component" value="Unassembled WGS sequence"/>
</dbReference>
<accession>A0A418LX50</accession>
<sequence>MKPIRLILACALGVCLLAGYDADAQTVILRRRPIYRPPVVVVPPRPRVVVVQPAPVVVVPRPRRVYVAPPPPVIVRRPYRPYGRAMW</sequence>